<feature type="repeat" description="PPR" evidence="3">
    <location>
        <begin position="108"/>
        <end position="142"/>
    </location>
</feature>
<proteinExistence type="inferred from homology"/>
<dbReference type="Pfam" id="PF13041">
    <property type="entry name" value="PPR_2"/>
    <property type="match status" value="1"/>
</dbReference>
<dbReference type="PANTHER" id="PTHR47941">
    <property type="entry name" value="PENTATRICOPEPTIDE REPEAT-CONTAINING PROTEIN 3, MITOCHONDRIAL"/>
    <property type="match status" value="1"/>
</dbReference>
<dbReference type="AlphaFoldDB" id="A0AAE1XUP0"/>
<protein>
    <recommendedName>
        <fullName evidence="7">Pentatricopeptide repeat-containing protein</fullName>
    </recommendedName>
</protein>
<dbReference type="PROSITE" id="PS51375">
    <property type="entry name" value="PPR"/>
    <property type="match status" value="4"/>
</dbReference>
<dbReference type="NCBIfam" id="TIGR00756">
    <property type="entry name" value="PPR"/>
    <property type="match status" value="4"/>
</dbReference>
<feature type="region of interest" description="Disordered" evidence="4">
    <location>
        <begin position="34"/>
        <end position="54"/>
    </location>
</feature>
<dbReference type="InterPro" id="IPR011990">
    <property type="entry name" value="TPR-like_helical_dom_sf"/>
</dbReference>
<dbReference type="InterPro" id="IPR002885">
    <property type="entry name" value="PPR_rpt"/>
</dbReference>
<feature type="repeat" description="PPR" evidence="3">
    <location>
        <begin position="143"/>
        <end position="177"/>
    </location>
</feature>
<organism evidence="5 6">
    <name type="scientific">Sesamum alatum</name>
    <dbReference type="NCBI Taxonomy" id="300844"/>
    <lineage>
        <taxon>Eukaryota</taxon>
        <taxon>Viridiplantae</taxon>
        <taxon>Streptophyta</taxon>
        <taxon>Embryophyta</taxon>
        <taxon>Tracheophyta</taxon>
        <taxon>Spermatophyta</taxon>
        <taxon>Magnoliopsida</taxon>
        <taxon>eudicotyledons</taxon>
        <taxon>Gunneridae</taxon>
        <taxon>Pentapetalae</taxon>
        <taxon>asterids</taxon>
        <taxon>lamiids</taxon>
        <taxon>Lamiales</taxon>
        <taxon>Pedaliaceae</taxon>
        <taxon>Sesamum</taxon>
    </lineage>
</organism>
<evidence type="ECO:0000256" key="4">
    <source>
        <dbReference type="SAM" id="MobiDB-lite"/>
    </source>
</evidence>
<feature type="repeat" description="PPR" evidence="3">
    <location>
        <begin position="73"/>
        <end position="107"/>
    </location>
</feature>
<dbReference type="Gene3D" id="1.25.40.10">
    <property type="entry name" value="Tetratricopeptide repeat domain"/>
    <property type="match status" value="1"/>
</dbReference>
<dbReference type="EMBL" id="JACGWO010000009">
    <property type="protein sequence ID" value="KAK4418359.1"/>
    <property type="molecule type" value="Genomic_DNA"/>
</dbReference>
<accession>A0AAE1XUP0</accession>
<dbReference type="Proteomes" id="UP001293254">
    <property type="component" value="Unassembled WGS sequence"/>
</dbReference>
<comment type="caution">
    <text evidence="5">The sequence shown here is derived from an EMBL/GenBank/DDBJ whole genome shotgun (WGS) entry which is preliminary data.</text>
</comment>
<reference evidence="5" key="2">
    <citation type="journal article" date="2024" name="Plant">
        <title>Genomic evolution and insights into agronomic trait innovations of Sesamum species.</title>
        <authorList>
            <person name="Miao H."/>
            <person name="Wang L."/>
            <person name="Qu L."/>
            <person name="Liu H."/>
            <person name="Sun Y."/>
            <person name="Le M."/>
            <person name="Wang Q."/>
            <person name="Wei S."/>
            <person name="Zheng Y."/>
            <person name="Lin W."/>
            <person name="Duan Y."/>
            <person name="Cao H."/>
            <person name="Xiong S."/>
            <person name="Wang X."/>
            <person name="Wei L."/>
            <person name="Li C."/>
            <person name="Ma Q."/>
            <person name="Ju M."/>
            <person name="Zhao R."/>
            <person name="Li G."/>
            <person name="Mu C."/>
            <person name="Tian Q."/>
            <person name="Mei H."/>
            <person name="Zhang T."/>
            <person name="Gao T."/>
            <person name="Zhang H."/>
        </authorList>
    </citation>
    <scope>NUCLEOTIDE SEQUENCE</scope>
    <source>
        <strain evidence="5">3651</strain>
    </source>
</reference>
<reference evidence="5" key="1">
    <citation type="submission" date="2020-06" db="EMBL/GenBank/DDBJ databases">
        <authorList>
            <person name="Li T."/>
            <person name="Hu X."/>
            <person name="Zhang T."/>
            <person name="Song X."/>
            <person name="Zhang H."/>
            <person name="Dai N."/>
            <person name="Sheng W."/>
            <person name="Hou X."/>
            <person name="Wei L."/>
        </authorList>
    </citation>
    <scope>NUCLEOTIDE SEQUENCE</scope>
    <source>
        <strain evidence="5">3651</strain>
        <tissue evidence="5">Leaf</tissue>
    </source>
</reference>
<name>A0AAE1XUP0_9LAMI</name>
<keyword evidence="6" id="KW-1185">Reference proteome</keyword>
<feature type="repeat" description="PPR" evidence="3">
    <location>
        <begin position="178"/>
        <end position="212"/>
    </location>
</feature>
<comment type="similarity">
    <text evidence="1">Belongs to the PPR family. P subfamily.</text>
</comment>
<evidence type="ECO:0000256" key="1">
    <source>
        <dbReference type="ARBA" id="ARBA00007626"/>
    </source>
</evidence>
<evidence type="ECO:0000256" key="3">
    <source>
        <dbReference type="PROSITE-ProRule" id="PRU00708"/>
    </source>
</evidence>
<keyword evidence="2" id="KW-0677">Repeat</keyword>
<sequence>MVSRTSCRYAASATAPLVSTPSERGMLSTIFIHPKSRTRPQNPLQKSPRNDGKMHADDALAQFDKMLMQTQPPVSSFNTLLGAVAKAKKYEDLFSMFNRMAEANLLPDYIGMNILINSYCDLKRVGLGFAVMGGMLKRGYDPNIVTYTSLIKGLCVEDKIGDAVGLLKKIIRMGVHPNVKTWGTLVTGLCRSGNAEVALRMHEELVKGNVGFGVSLISPEIPVSYVNSPSLATIFEQAKNKKNKKMERDAPVHLLNALNSIFCRDQMDKT</sequence>
<evidence type="ECO:0000313" key="6">
    <source>
        <dbReference type="Proteomes" id="UP001293254"/>
    </source>
</evidence>
<evidence type="ECO:0000313" key="5">
    <source>
        <dbReference type="EMBL" id="KAK4418359.1"/>
    </source>
</evidence>
<dbReference type="Pfam" id="PF01535">
    <property type="entry name" value="PPR"/>
    <property type="match status" value="1"/>
</dbReference>
<evidence type="ECO:0000256" key="2">
    <source>
        <dbReference type="ARBA" id="ARBA00022737"/>
    </source>
</evidence>
<dbReference type="Pfam" id="PF12854">
    <property type="entry name" value="PPR_1"/>
    <property type="match status" value="1"/>
</dbReference>
<evidence type="ECO:0008006" key="7">
    <source>
        <dbReference type="Google" id="ProtNLM"/>
    </source>
</evidence>
<gene>
    <name evidence="5" type="ORF">Salat_2248600</name>
</gene>